<dbReference type="InterPro" id="IPR011257">
    <property type="entry name" value="DNA_glycosylase"/>
</dbReference>
<dbReference type="AlphaFoldDB" id="A0A0U3F3M9"/>
<protein>
    <recommendedName>
        <fullName evidence="3">N-glycosylase/DNA lyase</fullName>
    </recommendedName>
</protein>
<sequence length="264" mass="30149">MDVVKALTILKKYVDLIEETDPQYKAIKKLVDVLGDKALPIIVGNALISYRLSSTGEQYWNELADYFSKNPNSTLEEFLKQSKFNRALREQKLKRLKKAEELLKELSEDPLKFSDLDLLRSRLAEVFKSRGTEKTIVFAAKMAYYFYKAKGIEVKGDVPLPIDLRIATLTCTSGVLYDEPERIMEVLREEAMNKWSEIAKEAGIKTLHLDAILWVPMRGVREKLMKQGVEEAREKFKSNLESLGVKEAEEVSKLLIVKPCPSST</sequence>
<dbReference type="Proteomes" id="UP000060778">
    <property type="component" value="Chromosome"/>
</dbReference>
<name>A0A0U3F3M9_9CREN</name>
<dbReference type="Gene3D" id="1.10.340.30">
    <property type="entry name" value="Hypothetical protein, domain 2"/>
    <property type="match status" value="1"/>
</dbReference>
<reference evidence="1 2" key="1">
    <citation type="submission" date="2013-11" db="EMBL/GenBank/DDBJ databases">
        <title>Comparative genomics of Ignicoccus.</title>
        <authorList>
            <person name="Podar M."/>
        </authorList>
    </citation>
    <scope>NUCLEOTIDE SEQUENCE [LARGE SCALE GENOMIC DNA]</scope>
    <source>
        <strain evidence="1 2">DSM 13165</strain>
    </source>
</reference>
<dbReference type="GeneID" id="30679592"/>
<accession>A0A0U3F3M9</accession>
<proteinExistence type="predicted"/>
<dbReference type="OrthoDB" id="15106at2157"/>
<dbReference type="GO" id="GO:0003906">
    <property type="term" value="F:DNA-(apurinic or apyrimidinic site) endonuclease activity"/>
    <property type="evidence" value="ECO:0007669"/>
    <property type="project" value="InterPro"/>
</dbReference>
<dbReference type="KEGG" id="iis:EYM_00860"/>
<dbReference type="Gene3D" id="1.10.1670.10">
    <property type="entry name" value="Helix-hairpin-Helix base-excision DNA repair enzymes (C-terminal)"/>
    <property type="match status" value="1"/>
</dbReference>
<dbReference type="InterPro" id="IPR023170">
    <property type="entry name" value="HhH_base_excis_C"/>
</dbReference>
<evidence type="ECO:0000313" key="1">
    <source>
        <dbReference type="EMBL" id="ALU12149.1"/>
    </source>
</evidence>
<dbReference type="SUPFAM" id="SSF48150">
    <property type="entry name" value="DNA-glycosylase"/>
    <property type="match status" value="1"/>
</dbReference>
<dbReference type="GO" id="GO:0016799">
    <property type="term" value="F:hydrolase activity, hydrolyzing N-glycosyl compounds"/>
    <property type="evidence" value="ECO:0007669"/>
    <property type="project" value="InterPro"/>
</dbReference>
<evidence type="ECO:0008006" key="3">
    <source>
        <dbReference type="Google" id="ProtNLM"/>
    </source>
</evidence>
<dbReference type="GO" id="GO:0006281">
    <property type="term" value="P:DNA repair"/>
    <property type="evidence" value="ECO:0007669"/>
    <property type="project" value="InterPro"/>
</dbReference>
<dbReference type="STRING" id="940295.EYM_00860"/>
<dbReference type="RefSeq" id="WP_075049242.1">
    <property type="nucleotide sequence ID" value="NZ_CP006867.1"/>
</dbReference>
<evidence type="ECO:0000313" key="2">
    <source>
        <dbReference type="Proteomes" id="UP000060778"/>
    </source>
</evidence>
<keyword evidence="2" id="KW-1185">Reference proteome</keyword>
<dbReference type="Pfam" id="PF09171">
    <property type="entry name" value="AGOG"/>
    <property type="match status" value="1"/>
</dbReference>
<dbReference type="InterPro" id="IPR015254">
    <property type="entry name" value="AGOG-like"/>
</dbReference>
<dbReference type="EMBL" id="CP006867">
    <property type="protein sequence ID" value="ALU12149.1"/>
    <property type="molecule type" value="Genomic_DNA"/>
</dbReference>
<gene>
    <name evidence="1" type="ORF">EYM_00860</name>
</gene>
<organism evidence="1 2">
    <name type="scientific">Ignicoccus islandicus DSM 13165</name>
    <dbReference type="NCBI Taxonomy" id="940295"/>
    <lineage>
        <taxon>Archaea</taxon>
        <taxon>Thermoproteota</taxon>
        <taxon>Thermoprotei</taxon>
        <taxon>Desulfurococcales</taxon>
        <taxon>Desulfurococcaceae</taxon>
        <taxon>Ignicoccus</taxon>
    </lineage>
</organism>